<feature type="transmembrane region" description="Helical" evidence="5">
    <location>
        <begin position="127"/>
        <end position="155"/>
    </location>
</feature>
<comment type="subcellular location">
    <subcellularLocation>
        <location evidence="1">Membrane</location>
        <topology evidence="1">Multi-pass membrane protein</topology>
    </subcellularLocation>
</comment>
<evidence type="ECO:0000313" key="7">
    <source>
        <dbReference type="EMBL" id="CAH0484730.1"/>
    </source>
</evidence>
<dbReference type="InterPro" id="IPR013057">
    <property type="entry name" value="AA_transpt_TM"/>
</dbReference>
<dbReference type="PANTHER" id="PTHR22950:SF349">
    <property type="entry name" value="AMINO ACID TRANSPORTER TRANSMEMBRANE DOMAIN-CONTAINING PROTEIN"/>
    <property type="match status" value="1"/>
</dbReference>
<feature type="transmembrane region" description="Helical" evidence="5">
    <location>
        <begin position="167"/>
        <end position="186"/>
    </location>
</feature>
<name>A0ABN8BSF5_9STRA</name>
<feature type="transmembrane region" description="Helical" evidence="5">
    <location>
        <begin position="85"/>
        <end position="106"/>
    </location>
</feature>
<accession>A0ABN8BSF5</accession>
<evidence type="ECO:0000256" key="1">
    <source>
        <dbReference type="ARBA" id="ARBA00004141"/>
    </source>
</evidence>
<keyword evidence="4 5" id="KW-0472">Membrane</keyword>
<evidence type="ECO:0000256" key="5">
    <source>
        <dbReference type="SAM" id="Phobius"/>
    </source>
</evidence>
<keyword evidence="3 5" id="KW-1133">Transmembrane helix</keyword>
<feature type="domain" description="Amino acid transporter transmembrane" evidence="6">
    <location>
        <begin position="58"/>
        <end position="434"/>
    </location>
</feature>
<feature type="transmembrane region" description="Helical" evidence="5">
    <location>
        <begin position="379"/>
        <end position="403"/>
    </location>
</feature>
<feature type="transmembrane region" description="Helical" evidence="5">
    <location>
        <begin position="415"/>
        <end position="436"/>
    </location>
</feature>
<proteinExistence type="predicted"/>
<feature type="transmembrane region" description="Helical" evidence="5">
    <location>
        <begin position="225"/>
        <end position="245"/>
    </location>
</feature>
<dbReference type="Proteomes" id="UP001157938">
    <property type="component" value="Unassembled WGS sequence"/>
</dbReference>
<protein>
    <recommendedName>
        <fullName evidence="6">Amino acid transporter transmembrane domain-containing protein</fullName>
    </recommendedName>
</protein>
<keyword evidence="2 5" id="KW-0812">Transmembrane</keyword>
<sequence>MRQARVFIASRHPLLSRILVCVWEKGTITSIVRYPKQLDSPALHEHAEATLHLTSDVKIFINTCIAFLGSGVLGLPYAFRQCGILTGLLTLMGVAGVTTYAMMLVVQCKYKLKQQGKNVTSYGEIGYFAMGSAGSVIVNTALVISQMGFCIAYLIFIASNVNQFLNVSKQLIVLVCVPPLVGLSLLKHMRELAYVALFADFMCIFGLLVVLNIDLTYMEYDHDDIEVIGVVSAIPFFFGVANYCFEGVGMVLSLENSMRNKRNFTPILVSTVVIISSLYATFGICGYLAFGNETNAVITLNFDGGGSLAILVKVSLCLGLFFTYPVMLFPVFEVLQPMMVRGQRLESPQPSQTKGIILRVGIVLVTAVIAAGIPDFGWFISFVGSTCCSLLAFILPAFFHLCLFRDEPPTCTNRLRQFFLCAMMVLGFVMLCAGGFEVIDKVL</sequence>
<feature type="transmembrane region" description="Helical" evidence="5">
    <location>
        <begin position="193"/>
        <end position="213"/>
    </location>
</feature>
<evidence type="ECO:0000256" key="3">
    <source>
        <dbReference type="ARBA" id="ARBA00022989"/>
    </source>
</evidence>
<evidence type="ECO:0000256" key="4">
    <source>
        <dbReference type="ARBA" id="ARBA00023136"/>
    </source>
</evidence>
<organism evidence="7 8">
    <name type="scientific">Peronospora farinosa</name>
    <dbReference type="NCBI Taxonomy" id="134698"/>
    <lineage>
        <taxon>Eukaryota</taxon>
        <taxon>Sar</taxon>
        <taxon>Stramenopiles</taxon>
        <taxon>Oomycota</taxon>
        <taxon>Peronosporomycetes</taxon>
        <taxon>Peronosporales</taxon>
        <taxon>Peronosporaceae</taxon>
        <taxon>Peronospora</taxon>
    </lineage>
</organism>
<keyword evidence="8" id="KW-1185">Reference proteome</keyword>
<evidence type="ECO:0000259" key="6">
    <source>
        <dbReference type="Pfam" id="PF01490"/>
    </source>
</evidence>
<feature type="transmembrane region" description="Helical" evidence="5">
    <location>
        <begin position="266"/>
        <end position="290"/>
    </location>
</feature>
<dbReference type="EMBL" id="CAKLBC010000086">
    <property type="protein sequence ID" value="CAH0484730.1"/>
    <property type="molecule type" value="Genomic_DNA"/>
</dbReference>
<comment type="caution">
    <text evidence="7">The sequence shown here is derived from an EMBL/GenBank/DDBJ whole genome shotgun (WGS) entry which is preliminary data.</text>
</comment>
<gene>
    <name evidence="7" type="ORF">PFR001_LOCUS472</name>
</gene>
<evidence type="ECO:0000256" key="2">
    <source>
        <dbReference type="ARBA" id="ARBA00022692"/>
    </source>
</evidence>
<evidence type="ECO:0000313" key="8">
    <source>
        <dbReference type="Proteomes" id="UP001157938"/>
    </source>
</evidence>
<dbReference type="Pfam" id="PF01490">
    <property type="entry name" value="Aa_trans"/>
    <property type="match status" value="1"/>
</dbReference>
<feature type="transmembrane region" description="Helical" evidence="5">
    <location>
        <begin position="59"/>
        <end position="79"/>
    </location>
</feature>
<dbReference type="PANTHER" id="PTHR22950">
    <property type="entry name" value="AMINO ACID TRANSPORTER"/>
    <property type="match status" value="1"/>
</dbReference>
<feature type="transmembrane region" description="Helical" evidence="5">
    <location>
        <begin position="310"/>
        <end position="335"/>
    </location>
</feature>
<reference evidence="7 8" key="1">
    <citation type="submission" date="2021-11" db="EMBL/GenBank/DDBJ databases">
        <authorList>
            <person name="Islam A."/>
            <person name="Islam S."/>
            <person name="Flora M.S."/>
            <person name="Rahman M."/>
            <person name="Ziaur R.M."/>
            <person name="Epstein J.H."/>
            <person name="Hassan M."/>
            <person name="Klassen M."/>
            <person name="Woodard K."/>
            <person name="Webb A."/>
            <person name="Webby R.J."/>
            <person name="El Zowalaty M.E."/>
        </authorList>
    </citation>
    <scope>NUCLEOTIDE SEQUENCE [LARGE SCALE GENOMIC DNA]</scope>
    <source>
        <strain evidence="7">Pf1</strain>
    </source>
</reference>
<feature type="transmembrane region" description="Helical" evidence="5">
    <location>
        <begin position="356"/>
        <end position="373"/>
    </location>
</feature>